<comment type="caution">
    <text evidence="1">The sequence shown here is derived from an EMBL/GenBank/DDBJ whole genome shotgun (WGS) entry which is preliminary data.</text>
</comment>
<name>A0A2J9VJB6_VIBMI</name>
<gene>
    <name evidence="1" type="ORF">AL544_002670</name>
</gene>
<proteinExistence type="predicted"/>
<dbReference type="AlphaFoldDB" id="A0A2J9VJB6"/>
<reference evidence="1" key="1">
    <citation type="submission" date="2017-12" db="EMBL/GenBank/DDBJ databases">
        <title>FDA dAtabase for Regulatory Grade micrObial Sequences (FDA-ARGOS): Supporting development and validation of Infectious Disease Dx tests.</title>
        <authorList>
            <person name="Hoffmann M."/>
            <person name="Allard M."/>
            <person name="Evans P."/>
            <person name="Brown E."/>
            <person name="Tallon L.J."/>
            <person name="Sadzewicz L."/>
            <person name="Sengamalay N."/>
            <person name="Ott S."/>
            <person name="Godinez A."/>
            <person name="Nagaraj S."/>
            <person name="Vavikolanu K."/>
            <person name="Aluvathingal J."/>
            <person name="Nadendla S."/>
            <person name="Hobson J."/>
            <person name="Sichtig H."/>
        </authorList>
    </citation>
    <scope>NUCLEOTIDE SEQUENCE [LARGE SCALE GENOMIC DNA]</scope>
    <source>
        <strain evidence="1">FDAARGOS_113</strain>
    </source>
</reference>
<sequence length="60" mass="6886">MLSDVQHGQFSFTKGVITAEIMLSLSWTLNRGQLNLDRFEFWQLTSQLLALDVCMFDAFA</sequence>
<dbReference type="Proteomes" id="UP000053748">
    <property type="component" value="Unassembled WGS sequence"/>
</dbReference>
<evidence type="ECO:0000313" key="1">
    <source>
        <dbReference type="EMBL" id="PNM63868.1"/>
    </source>
</evidence>
<keyword evidence="2" id="KW-1185">Reference proteome</keyword>
<organism evidence="1 2">
    <name type="scientific">Vibrio mimicus</name>
    <dbReference type="NCBI Taxonomy" id="674"/>
    <lineage>
        <taxon>Bacteria</taxon>
        <taxon>Pseudomonadati</taxon>
        <taxon>Pseudomonadota</taxon>
        <taxon>Gammaproteobacteria</taxon>
        <taxon>Vibrionales</taxon>
        <taxon>Vibrionaceae</taxon>
        <taxon>Vibrio</taxon>
    </lineage>
</organism>
<evidence type="ECO:0000313" key="2">
    <source>
        <dbReference type="Proteomes" id="UP000053748"/>
    </source>
</evidence>
<dbReference type="EMBL" id="LOSJ02000001">
    <property type="protein sequence ID" value="PNM63868.1"/>
    <property type="molecule type" value="Genomic_DNA"/>
</dbReference>
<protein>
    <submittedName>
        <fullName evidence="1">DUF645 domain-containing protein</fullName>
    </submittedName>
</protein>
<dbReference type="InterPro" id="IPR006959">
    <property type="entry name" value="DUF645"/>
</dbReference>
<accession>A0A2J9VJB6</accession>
<dbReference type="OrthoDB" id="5888508at2"/>
<dbReference type="RefSeq" id="WP_000947619.1">
    <property type="nucleotide sequence ID" value="NZ_CAWMSS010000002.1"/>
</dbReference>
<dbReference type="Pfam" id="PF04875">
    <property type="entry name" value="DUF645"/>
    <property type="match status" value="1"/>
</dbReference>